<dbReference type="Pfam" id="PF10263">
    <property type="entry name" value="SprT-like"/>
    <property type="match status" value="1"/>
</dbReference>
<comment type="caution">
    <text evidence="6">The sequence shown here is derived from an EMBL/GenBank/DDBJ whole genome shotgun (WGS) entry which is preliminary data.</text>
</comment>
<dbReference type="EMBL" id="JANPWB010000009">
    <property type="protein sequence ID" value="KAJ1153927.1"/>
    <property type="molecule type" value="Genomic_DNA"/>
</dbReference>
<name>A0AAV7RMY3_PLEWA</name>
<organism evidence="6 7">
    <name type="scientific">Pleurodeles waltl</name>
    <name type="common">Iberian ribbed newt</name>
    <dbReference type="NCBI Taxonomy" id="8319"/>
    <lineage>
        <taxon>Eukaryota</taxon>
        <taxon>Metazoa</taxon>
        <taxon>Chordata</taxon>
        <taxon>Craniata</taxon>
        <taxon>Vertebrata</taxon>
        <taxon>Euteleostomi</taxon>
        <taxon>Amphibia</taxon>
        <taxon>Batrachia</taxon>
        <taxon>Caudata</taxon>
        <taxon>Salamandroidea</taxon>
        <taxon>Salamandridae</taxon>
        <taxon>Pleurodelinae</taxon>
        <taxon>Pleurodeles</taxon>
    </lineage>
</organism>
<comment type="subcellular location">
    <subcellularLocation>
        <location evidence="1">Nucleus</location>
    </subcellularLocation>
</comment>
<dbReference type="AlphaFoldDB" id="A0AAV7RMY3"/>
<keyword evidence="2" id="KW-0539">Nucleus</keyword>
<evidence type="ECO:0000256" key="1">
    <source>
        <dbReference type="ARBA" id="ARBA00004123"/>
    </source>
</evidence>
<dbReference type="SMART" id="SM00731">
    <property type="entry name" value="SprT"/>
    <property type="match status" value="1"/>
</dbReference>
<protein>
    <recommendedName>
        <fullName evidence="5">SprT-like domain-containing protein</fullName>
    </recommendedName>
</protein>
<evidence type="ECO:0000259" key="5">
    <source>
        <dbReference type="SMART" id="SM00731"/>
    </source>
</evidence>
<accession>A0AAV7RMY3</accession>
<feature type="compositionally biased region" description="Polar residues" evidence="3">
    <location>
        <begin position="177"/>
        <end position="193"/>
    </location>
</feature>
<dbReference type="GO" id="GO:0005634">
    <property type="term" value="C:nucleus"/>
    <property type="evidence" value="ECO:0007669"/>
    <property type="project" value="UniProtKB-SubCell"/>
</dbReference>
<dbReference type="Proteomes" id="UP001066276">
    <property type="component" value="Chromosome 5"/>
</dbReference>
<evidence type="ECO:0000313" key="7">
    <source>
        <dbReference type="Proteomes" id="UP001066276"/>
    </source>
</evidence>
<evidence type="ECO:0000256" key="4">
    <source>
        <dbReference type="SAM" id="Phobius"/>
    </source>
</evidence>
<dbReference type="GO" id="GO:0003697">
    <property type="term" value="F:single-stranded DNA binding"/>
    <property type="evidence" value="ECO:0007669"/>
    <property type="project" value="InterPro"/>
</dbReference>
<keyword evidence="4" id="KW-1133">Transmembrane helix</keyword>
<feature type="domain" description="SprT-like" evidence="5">
    <location>
        <begin position="4"/>
        <end position="164"/>
    </location>
</feature>
<keyword evidence="4" id="KW-0472">Membrane</keyword>
<dbReference type="GO" id="GO:0031593">
    <property type="term" value="F:polyubiquitin modification-dependent protein binding"/>
    <property type="evidence" value="ECO:0007669"/>
    <property type="project" value="TreeGrafter"/>
</dbReference>
<evidence type="ECO:0000313" key="6">
    <source>
        <dbReference type="EMBL" id="KAJ1153927.1"/>
    </source>
</evidence>
<gene>
    <name evidence="6" type="ORF">NDU88_006685</name>
</gene>
<feature type="region of interest" description="Disordered" evidence="3">
    <location>
        <begin position="170"/>
        <end position="193"/>
    </location>
</feature>
<reference evidence="6" key="1">
    <citation type="journal article" date="2022" name="bioRxiv">
        <title>Sequencing and chromosome-scale assembly of the giantPleurodeles waltlgenome.</title>
        <authorList>
            <person name="Brown T."/>
            <person name="Elewa A."/>
            <person name="Iarovenko S."/>
            <person name="Subramanian E."/>
            <person name="Araus A.J."/>
            <person name="Petzold A."/>
            <person name="Susuki M."/>
            <person name="Suzuki K.-i.T."/>
            <person name="Hayashi T."/>
            <person name="Toyoda A."/>
            <person name="Oliveira C."/>
            <person name="Osipova E."/>
            <person name="Leigh N.D."/>
            <person name="Simon A."/>
            <person name="Yun M.H."/>
        </authorList>
    </citation>
    <scope>NUCLEOTIDE SEQUENCE</scope>
    <source>
        <strain evidence="6">20211129_DDA</strain>
        <tissue evidence="6">Liver</tissue>
    </source>
</reference>
<feature type="transmembrane region" description="Helical" evidence="4">
    <location>
        <begin position="322"/>
        <end position="344"/>
    </location>
</feature>
<sequence>MIFCLLPESSRFFTTEEDFHGIPPIRCAGVCSYEGRGGLCSIRLSEPLLKLRPRKDLVETLLHEMIHALLFVTHNNRDHDAHGDEFCKHMRRINGITGAKISVYHNFHDEVDEYRKHWWLCNGPCQKKRPFYGYVKRAMNRPPSANDPWWAEHKQTCGGTFTKIKEPENYSKKQNGKRSISSTQNVKLPTTHNPVVPTAQKAKLSDDKGKQHGVDIRTIIPFTGRGYKLGEQSMGSPWPKAISPDNILKPTDESINTNPETPVKLLQNSTSIPNHRLHSSAEVDDKELIVVKKKKISVANTKAFKNINGSPKLCPLTVDSGFIVYVNLLCRGVLGFAVLLFWLLKDF</sequence>
<keyword evidence="4" id="KW-0812">Transmembrane</keyword>
<keyword evidence="7" id="KW-1185">Reference proteome</keyword>
<dbReference type="InterPro" id="IPR044245">
    <property type="entry name" value="Spartan"/>
</dbReference>
<dbReference type="PANTHER" id="PTHR21220:SF0">
    <property type="entry name" value="DNA-DEPENDENT METALLOPROTEASE SPRTN"/>
    <property type="match status" value="1"/>
</dbReference>
<dbReference type="InterPro" id="IPR055220">
    <property type="entry name" value="SPRTN_ZBD"/>
</dbReference>
<evidence type="ECO:0000256" key="2">
    <source>
        <dbReference type="ARBA" id="ARBA00023242"/>
    </source>
</evidence>
<evidence type="ECO:0000256" key="3">
    <source>
        <dbReference type="SAM" id="MobiDB-lite"/>
    </source>
</evidence>
<dbReference type="GO" id="GO:0004222">
    <property type="term" value="F:metalloendopeptidase activity"/>
    <property type="evidence" value="ECO:0007669"/>
    <property type="project" value="InterPro"/>
</dbReference>
<dbReference type="Pfam" id="PF22934">
    <property type="entry name" value="SPRTN_ZBD"/>
    <property type="match status" value="1"/>
</dbReference>
<dbReference type="GO" id="GO:0006974">
    <property type="term" value="P:DNA damage response"/>
    <property type="evidence" value="ECO:0007669"/>
    <property type="project" value="InterPro"/>
</dbReference>
<dbReference type="InterPro" id="IPR006640">
    <property type="entry name" value="SprT-like_domain"/>
</dbReference>
<dbReference type="PANTHER" id="PTHR21220">
    <property type="entry name" value="DNA-DEPENDENT METALLOPROTEASE SPRTN"/>
    <property type="match status" value="1"/>
</dbReference>
<proteinExistence type="predicted"/>